<evidence type="ECO:0000259" key="3">
    <source>
        <dbReference type="PROSITE" id="PS50213"/>
    </source>
</evidence>
<dbReference type="Gene3D" id="2.30.180.10">
    <property type="entry name" value="FAS1 domain"/>
    <property type="match status" value="2"/>
</dbReference>
<dbReference type="SMART" id="SM00554">
    <property type="entry name" value="FAS1"/>
    <property type="match status" value="2"/>
</dbReference>
<dbReference type="PANTHER" id="PTHR10900:SF77">
    <property type="entry name" value="FI19380P1"/>
    <property type="match status" value="1"/>
</dbReference>
<dbReference type="Proteomes" id="UP001213000">
    <property type="component" value="Unassembled WGS sequence"/>
</dbReference>
<keyword evidence="5" id="KW-1185">Reference proteome</keyword>
<feature type="compositionally biased region" description="Low complexity" evidence="1">
    <location>
        <begin position="450"/>
        <end position="499"/>
    </location>
</feature>
<evidence type="ECO:0000256" key="2">
    <source>
        <dbReference type="SAM" id="SignalP"/>
    </source>
</evidence>
<feature type="compositionally biased region" description="Low complexity" evidence="1">
    <location>
        <begin position="129"/>
        <end position="156"/>
    </location>
</feature>
<dbReference type="EMBL" id="JANIEX010000063">
    <property type="protein sequence ID" value="KAJ3574589.1"/>
    <property type="molecule type" value="Genomic_DNA"/>
</dbReference>
<dbReference type="PROSITE" id="PS50213">
    <property type="entry name" value="FAS1"/>
    <property type="match status" value="1"/>
</dbReference>
<feature type="region of interest" description="Disordered" evidence="1">
    <location>
        <begin position="443"/>
        <end position="518"/>
    </location>
</feature>
<feature type="domain" description="FAS1" evidence="3">
    <location>
        <begin position="259"/>
        <end position="410"/>
    </location>
</feature>
<protein>
    <recommendedName>
        <fullName evidence="3">FAS1 domain-containing protein</fullName>
    </recommendedName>
</protein>
<feature type="region of interest" description="Disordered" evidence="1">
    <location>
        <begin position="112"/>
        <end position="156"/>
    </location>
</feature>
<comment type="caution">
    <text evidence="4">The sequence shown here is derived from an EMBL/GenBank/DDBJ whole genome shotgun (WGS) entry which is preliminary data.</text>
</comment>
<name>A0AAD5YZI0_9AGAR</name>
<dbReference type="InterPro" id="IPR036378">
    <property type="entry name" value="FAS1_dom_sf"/>
</dbReference>
<dbReference type="InterPro" id="IPR050904">
    <property type="entry name" value="Adhesion/Biosynth-related"/>
</dbReference>
<keyword evidence="2" id="KW-0732">Signal</keyword>
<evidence type="ECO:0000313" key="4">
    <source>
        <dbReference type="EMBL" id="KAJ3574589.1"/>
    </source>
</evidence>
<gene>
    <name evidence="4" type="ORF">NP233_g1671</name>
</gene>
<dbReference type="InterPro" id="IPR000782">
    <property type="entry name" value="FAS1_domain"/>
</dbReference>
<dbReference type="PANTHER" id="PTHR10900">
    <property type="entry name" value="PERIOSTIN-RELATED"/>
    <property type="match status" value="1"/>
</dbReference>
<sequence>MFSLVPFSVLSAAFPAALAQGSGSSSGYVAGLVDHLNGLGYTGAANALTMANSTTSGQQWLSELPNGNYTAFVPDNAAIQNLSMSVSGDNELLSQYLSYHFVHGDFTNSTANSTSGGGGGGAGSGGGTTSTASSSQSSSASGGSSSSSSPSGGSSSSSATATLLAWYRRQDNGTGSSGGQSTSPALLSGFYPNDTIGRSLLNSSNLVMLEGNKSQVLAWSRLQDGGNVTILNQPNVNVTNSTTYQNLFINTIDGVLQPPGNLTQALSAVNATSFLSLAQQANVTGANGSNVTVLDALSMLTGFTLFVPTNDAIQNASSTLSGLQNNETAIMALLGNHVINGTTLYQPDFQNATASGTNANFTSAAGEPIFIAPNGTGGLLVQNQNGSSAAVLRPDVLVANGVFHIIDNVLVETDSNPDQASSAVLSASSAAAQSSTDTLPIGGGFATLTSGGMSQSQSSSASSSQSSGSSSASSSESSSSPSQSSSSGSSSGSAAGGSATAVRRALKKNDSSKPSGSPLIVTLLGATVWIFGL</sequence>
<evidence type="ECO:0000256" key="1">
    <source>
        <dbReference type="SAM" id="MobiDB-lite"/>
    </source>
</evidence>
<feature type="chain" id="PRO_5041926048" description="FAS1 domain-containing protein" evidence="2">
    <location>
        <begin position="20"/>
        <end position="533"/>
    </location>
</feature>
<accession>A0AAD5YZI0</accession>
<dbReference type="AlphaFoldDB" id="A0AAD5YZI0"/>
<reference evidence="4" key="1">
    <citation type="submission" date="2022-07" db="EMBL/GenBank/DDBJ databases">
        <title>Genome Sequence of Leucocoprinus birnbaumii.</title>
        <authorList>
            <person name="Buettner E."/>
        </authorList>
    </citation>
    <scope>NUCLEOTIDE SEQUENCE</scope>
    <source>
        <strain evidence="4">VT141</strain>
    </source>
</reference>
<feature type="compositionally biased region" description="Gly residues" evidence="1">
    <location>
        <begin position="115"/>
        <end position="128"/>
    </location>
</feature>
<organism evidence="4 5">
    <name type="scientific">Leucocoprinus birnbaumii</name>
    <dbReference type="NCBI Taxonomy" id="56174"/>
    <lineage>
        <taxon>Eukaryota</taxon>
        <taxon>Fungi</taxon>
        <taxon>Dikarya</taxon>
        <taxon>Basidiomycota</taxon>
        <taxon>Agaricomycotina</taxon>
        <taxon>Agaricomycetes</taxon>
        <taxon>Agaricomycetidae</taxon>
        <taxon>Agaricales</taxon>
        <taxon>Agaricineae</taxon>
        <taxon>Agaricaceae</taxon>
        <taxon>Leucocoprinus</taxon>
    </lineage>
</organism>
<proteinExistence type="predicted"/>
<feature type="signal peptide" evidence="2">
    <location>
        <begin position="1"/>
        <end position="19"/>
    </location>
</feature>
<dbReference type="SUPFAM" id="SSF82153">
    <property type="entry name" value="FAS1 domain"/>
    <property type="match status" value="2"/>
</dbReference>
<evidence type="ECO:0000313" key="5">
    <source>
        <dbReference type="Proteomes" id="UP001213000"/>
    </source>
</evidence>
<dbReference type="Pfam" id="PF02469">
    <property type="entry name" value="Fasciclin"/>
    <property type="match status" value="2"/>
</dbReference>